<keyword evidence="8" id="KW-1185">Reference proteome</keyword>
<dbReference type="AlphaFoldDB" id="A0AAN7P8J8"/>
<evidence type="ECO:0000256" key="4">
    <source>
        <dbReference type="ARBA" id="ARBA00023180"/>
    </source>
</evidence>
<dbReference type="PANTHER" id="PTHR21364:SF2">
    <property type="entry name" value="GENERAL ODORANT-BINDING PROTEIN 19A"/>
    <property type="match status" value="1"/>
</dbReference>
<keyword evidence="4" id="KW-0325">Glycoprotein</keyword>
<reference evidence="8" key="1">
    <citation type="submission" date="2023-01" db="EMBL/GenBank/DDBJ databases">
        <title>Key to firefly adult light organ development and bioluminescence: homeobox transcription factors regulate luciferase expression and transportation to peroxisome.</title>
        <authorList>
            <person name="Fu X."/>
        </authorList>
    </citation>
    <scope>NUCLEOTIDE SEQUENCE [LARGE SCALE GENOMIC DNA]</scope>
</reference>
<organism evidence="7 8">
    <name type="scientific">Aquatica leii</name>
    <dbReference type="NCBI Taxonomy" id="1421715"/>
    <lineage>
        <taxon>Eukaryota</taxon>
        <taxon>Metazoa</taxon>
        <taxon>Ecdysozoa</taxon>
        <taxon>Arthropoda</taxon>
        <taxon>Hexapoda</taxon>
        <taxon>Insecta</taxon>
        <taxon>Pterygota</taxon>
        <taxon>Neoptera</taxon>
        <taxon>Endopterygota</taxon>
        <taxon>Coleoptera</taxon>
        <taxon>Polyphaga</taxon>
        <taxon>Elateriformia</taxon>
        <taxon>Elateroidea</taxon>
        <taxon>Lampyridae</taxon>
        <taxon>Luciolinae</taxon>
        <taxon>Aquatica</taxon>
    </lineage>
</organism>
<protein>
    <submittedName>
        <fullName evidence="7">Uncharacterized protein</fullName>
    </submittedName>
</protein>
<comment type="subcellular location">
    <subcellularLocation>
        <location evidence="1">Secreted</location>
    </subcellularLocation>
</comment>
<dbReference type="CDD" id="cd23992">
    <property type="entry name" value="PBP_GOBP"/>
    <property type="match status" value="1"/>
</dbReference>
<dbReference type="SUPFAM" id="SSF47565">
    <property type="entry name" value="Insect pheromone/odorant-binding proteins"/>
    <property type="match status" value="1"/>
</dbReference>
<dbReference type="EMBL" id="JARPUR010000003">
    <property type="protein sequence ID" value="KAK4879174.1"/>
    <property type="molecule type" value="Genomic_DNA"/>
</dbReference>
<sequence>MCSDSEDDYQVEEEDGENDEISAEEYEDLNTSDEETVDDALHSYMVAKSGLKWSTTPLKTSRRRLANILANKPRLTQYSTNISTIDAYNMNKISIYYVALCLYIPTVLCVSEEMQEIIDMLHNTCKELSGATEESIVAAQKGNFMDDNNLRCYMKCIMTEMSTMSDDGIVDVEAAVALLPPEERAKLEPTMRKCGTQVGVDACDSAYLTFKCYYDNCPTDFFLP</sequence>
<keyword evidence="3" id="KW-0964">Secreted</keyword>
<feature type="region of interest" description="Disordered" evidence="6">
    <location>
        <begin position="1"/>
        <end position="34"/>
    </location>
</feature>
<name>A0AAN7P8J8_9COLE</name>
<dbReference type="PANTHER" id="PTHR21364">
    <property type="entry name" value="GENERAL ODORANT-BINDING PROTEIN 19A"/>
    <property type="match status" value="1"/>
</dbReference>
<dbReference type="FunFam" id="1.10.238.20:FF:000001">
    <property type="entry name" value="General odorant-binding protein lush"/>
    <property type="match status" value="1"/>
</dbReference>
<evidence type="ECO:0000256" key="5">
    <source>
        <dbReference type="ARBA" id="ARBA00056866"/>
    </source>
</evidence>
<evidence type="ECO:0000313" key="8">
    <source>
        <dbReference type="Proteomes" id="UP001353858"/>
    </source>
</evidence>
<dbReference type="GO" id="GO:0005576">
    <property type="term" value="C:extracellular region"/>
    <property type="evidence" value="ECO:0007669"/>
    <property type="project" value="UniProtKB-SubCell"/>
</dbReference>
<comment type="function">
    <text evidence="5">May be a carrier protein for lipids.</text>
</comment>
<accession>A0AAN7P8J8</accession>
<dbReference type="SMART" id="SM00708">
    <property type="entry name" value="PhBP"/>
    <property type="match status" value="1"/>
</dbReference>
<evidence type="ECO:0000256" key="1">
    <source>
        <dbReference type="ARBA" id="ARBA00004613"/>
    </source>
</evidence>
<dbReference type="InterPro" id="IPR006170">
    <property type="entry name" value="PBP/GOBP"/>
</dbReference>
<evidence type="ECO:0000256" key="3">
    <source>
        <dbReference type="ARBA" id="ARBA00022525"/>
    </source>
</evidence>
<evidence type="ECO:0000256" key="6">
    <source>
        <dbReference type="SAM" id="MobiDB-lite"/>
    </source>
</evidence>
<gene>
    <name evidence="7" type="ORF">RN001_007320</name>
</gene>
<evidence type="ECO:0000313" key="7">
    <source>
        <dbReference type="EMBL" id="KAK4879174.1"/>
    </source>
</evidence>
<dbReference type="Pfam" id="PF01395">
    <property type="entry name" value="PBP_GOBP"/>
    <property type="match status" value="1"/>
</dbReference>
<dbReference type="GO" id="GO:0007608">
    <property type="term" value="P:sensory perception of smell"/>
    <property type="evidence" value="ECO:0007669"/>
    <property type="project" value="UniProtKB-ARBA"/>
</dbReference>
<dbReference type="Gene3D" id="1.10.238.20">
    <property type="entry name" value="Pheromone/general odorant binding protein domain"/>
    <property type="match status" value="1"/>
</dbReference>
<evidence type="ECO:0000256" key="2">
    <source>
        <dbReference type="ARBA" id="ARBA00008098"/>
    </source>
</evidence>
<dbReference type="Proteomes" id="UP001353858">
    <property type="component" value="Unassembled WGS sequence"/>
</dbReference>
<dbReference type="GO" id="GO:0005549">
    <property type="term" value="F:odorant binding"/>
    <property type="evidence" value="ECO:0007669"/>
    <property type="project" value="InterPro"/>
</dbReference>
<comment type="caution">
    <text evidence="7">The sequence shown here is derived from an EMBL/GenBank/DDBJ whole genome shotgun (WGS) entry which is preliminary data.</text>
</comment>
<dbReference type="InterPro" id="IPR036728">
    <property type="entry name" value="PBP_GOBP_sf"/>
</dbReference>
<comment type="similarity">
    <text evidence="2">Belongs to the PBP/GOBP family.</text>
</comment>
<proteinExistence type="inferred from homology"/>